<comment type="similarity">
    <text evidence="3 12">Belongs to the phenylalanyl-tRNA synthetase beta subunit family. Type 2 subfamily.</text>
</comment>
<dbReference type="InterPro" id="IPR004531">
    <property type="entry name" value="Phe-tRNA-synth_IIc_bsu_arc_euk"/>
</dbReference>
<evidence type="ECO:0000256" key="11">
    <source>
        <dbReference type="ARBA" id="ARBA00023146"/>
    </source>
</evidence>
<dbReference type="HAMAP" id="MF_00284">
    <property type="entry name" value="Phe_tRNA_synth_beta2"/>
    <property type="match status" value="1"/>
</dbReference>
<evidence type="ECO:0000256" key="9">
    <source>
        <dbReference type="ARBA" id="ARBA00022842"/>
    </source>
</evidence>
<dbReference type="InterPro" id="IPR022918">
    <property type="entry name" value="Phe_tRNA_ligase_beta2_arc"/>
</dbReference>
<dbReference type="Pfam" id="PF17759">
    <property type="entry name" value="tRNA_synthFbeta"/>
    <property type="match status" value="1"/>
</dbReference>
<dbReference type="SMR" id="A0A832WM70"/>
<dbReference type="PROSITE" id="PS51483">
    <property type="entry name" value="B5"/>
    <property type="match status" value="1"/>
</dbReference>
<dbReference type="GO" id="GO:0004826">
    <property type="term" value="F:phenylalanine-tRNA ligase activity"/>
    <property type="evidence" value="ECO:0007669"/>
    <property type="project" value="UniProtKB-UniRule"/>
</dbReference>
<dbReference type="PANTHER" id="PTHR10947:SF0">
    <property type="entry name" value="PHENYLALANINE--TRNA LIGASE BETA SUBUNIT"/>
    <property type="match status" value="1"/>
</dbReference>
<proteinExistence type="inferred from homology"/>
<comment type="cofactor">
    <cofactor evidence="1 12">
        <name>Mg(2+)</name>
        <dbReference type="ChEBI" id="CHEBI:18420"/>
    </cofactor>
</comment>
<dbReference type="EC" id="6.1.1.20" evidence="12"/>
<dbReference type="Gene3D" id="3.30.930.10">
    <property type="entry name" value="Bira Bifunctional Protein, Domain 2"/>
    <property type="match status" value="1"/>
</dbReference>
<dbReference type="Gene3D" id="3.50.40.10">
    <property type="entry name" value="Phenylalanyl-trna Synthetase, Chain B, domain 3"/>
    <property type="match status" value="1"/>
</dbReference>
<dbReference type="InterPro" id="IPR041616">
    <property type="entry name" value="PheRS_beta_core"/>
</dbReference>
<evidence type="ECO:0000256" key="2">
    <source>
        <dbReference type="ARBA" id="ARBA00004496"/>
    </source>
</evidence>
<dbReference type="PANTHER" id="PTHR10947">
    <property type="entry name" value="PHENYLALANYL-TRNA SYNTHETASE BETA CHAIN AND LEUCINE-RICH REPEAT-CONTAINING PROTEIN 47"/>
    <property type="match status" value="1"/>
</dbReference>
<name>A0A832WM70_9EURY</name>
<dbReference type="SMART" id="SM00873">
    <property type="entry name" value="B3_4"/>
    <property type="match status" value="1"/>
</dbReference>
<dbReference type="GO" id="GO:0006432">
    <property type="term" value="P:phenylalanyl-tRNA aminoacylation"/>
    <property type="evidence" value="ECO:0007669"/>
    <property type="project" value="UniProtKB-UniRule"/>
</dbReference>
<dbReference type="InterPro" id="IPR045864">
    <property type="entry name" value="aa-tRNA-synth_II/BPL/LPL"/>
</dbReference>
<feature type="binding site" evidence="12">
    <location>
        <position position="360"/>
    </location>
    <ligand>
        <name>Mg(2+)</name>
        <dbReference type="ChEBI" id="CHEBI:18420"/>
        <note>shared with alpha subunit</note>
    </ligand>
</feature>
<comment type="catalytic activity">
    <reaction evidence="12">
        <text>tRNA(Phe) + L-phenylalanine + ATP = L-phenylalanyl-tRNA(Phe) + AMP + diphosphate + H(+)</text>
        <dbReference type="Rhea" id="RHEA:19413"/>
        <dbReference type="Rhea" id="RHEA-COMP:9668"/>
        <dbReference type="Rhea" id="RHEA-COMP:9699"/>
        <dbReference type="ChEBI" id="CHEBI:15378"/>
        <dbReference type="ChEBI" id="CHEBI:30616"/>
        <dbReference type="ChEBI" id="CHEBI:33019"/>
        <dbReference type="ChEBI" id="CHEBI:58095"/>
        <dbReference type="ChEBI" id="CHEBI:78442"/>
        <dbReference type="ChEBI" id="CHEBI:78531"/>
        <dbReference type="ChEBI" id="CHEBI:456215"/>
        <dbReference type="EC" id="6.1.1.20"/>
    </reaction>
</comment>
<keyword evidence="6 12" id="KW-0479">Metal-binding</keyword>
<dbReference type="Gene3D" id="3.30.56.10">
    <property type="match status" value="2"/>
</dbReference>
<evidence type="ECO:0000256" key="10">
    <source>
        <dbReference type="ARBA" id="ARBA00022917"/>
    </source>
</evidence>
<dbReference type="Proteomes" id="UP000619545">
    <property type="component" value="Unassembled WGS sequence"/>
</dbReference>
<keyword evidence="7 12" id="KW-0547">Nucleotide-binding</keyword>
<keyword evidence="5 12" id="KW-0436">Ligase</keyword>
<feature type="binding site" evidence="12">
    <location>
        <position position="369"/>
    </location>
    <ligand>
        <name>Mg(2+)</name>
        <dbReference type="ChEBI" id="CHEBI:18420"/>
        <note>shared with alpha subunit</note>
    </ligand>
</feature>
<sequence length="590" mass="67512">MPVVTIHYDKLVKILGREVSFEELAHNLIPMLGSDVERIDEREMVIETEFFPNRPDLYSVEGVARALKGFLGIETGIPEYNVRRSDVEARVEESVLDARPCLAVAVVRGVEFEDERDLEHLMEFQEHLHWVIGRDRKKAAIGIHDFEAVEPPLRYFLADPNDRSWAFEPLDHPGEEMTPAEVLRRHEKGRQYAHLVSDGAPILADEEGVISFPPVINSERTRVTQDTTDLLIDVTGTDWRSVLDALHVIVCNLAERGAEILTVEILGAYERTTPTMELDVWDVPVSEARKLLGIDLSGEQLEELLERARHGAIFVPEGERELREYPLPDVYHIEADWREIPPILYEEDVVRVFVGPRRTNILHEWDLIEDAGIMYNYDRFEPTVPDFYTPSRADREREFINVVRDTLARMKFVEVNSLTLISPEENYRKMRLEPDGRAVKLANPIQKEYTIVRTWILPSLMRFLADNKHRPYPQRVFELGEVIERDEDAETGAKDRWKLALAIAGPGVGFSEIKSVVEALLRELDVTGWEITERKHRSFINGRCAAVLADGRELGFFGEIHPEVLTEFDLEVPVVGGEFDVAALRTAAGW</sequence>
<dbReference type="InterPro" id="IPR045060">
    <property type="entry name" value="Phe-tRNA-ligase_IIc_bsu"/>
</dbReference>
<dbReference type="GO" id="GO:0003723">
    <property type="term" value="F:RNA binding"/>
    <property type="evidence" value="ECO:0007669"/>
    <property type="project" value="InterPro"/>
</dbReference>
<dbReference type="InterPro" id="IPR020825">
    <property type="entry name" value="Phe-tRNA_synthase-like_B3/B4"/>
</dbReference>
<feature type="binding site" evidence="12">
    <location>
        <position position="366"/>
    </location>
    <ligand>
        <name>Mg(2+)</name>
        <dbReference type="ChEBI" id="CHEBI:18420"/>
        <note>shared with alpha subunit</note>
    </ligand>
</feature>
<comment type="caution">
    <text evidence="14">The sequence shown here is derived from an EMBL/GenBank/DDBJ whole genome shotgun (WGS) entry which is preliminary data.</text>
</comment>
<dbReference type="GO" id="GO:0005524">
    <property type="term" value="F:ATP binding"/>
    <property type="evidence" value="ECO:0007669"/>
    <property type="project" value="UniProtKB-UniRule"/>
</dbReference>
<dbReference type="AlphaFoldDB" id="A0A832WM70"/>
<organism evidence="14 15">
    <name type="scientific">Methanopyrus kandleri</name>
    <dbReference type="NCBI Taxonomy" id="2320"/>
    <lineage>
        <taxon>Archaea</taxon>
        <taxon>Methanobacteriati</taxon>
        <taxon>Methanobacteriota</taxon>
        <taxon>Methanomada group</taxon>
        <taxon>Methanopyri</taxon>
        <taxon>Methanopyrales</taxon>
        <taxon>Methanopyraceae</taxon>
        <taxon>Methanopyrus</taxon>
    </lineage>
</organism>
<dbReference type="SUPFAM" id="SSF46955">
    <property type="entry name" value="Putative DNA-binding domain"/>
    <property type="match status" value="2"/>
</dbReference>
<dbReference type="CDD" id="cd00769">
    <property type="entry name" value="PheRS_beta_core"/>
    <property type="match status" value="1"/>
</dbReference>
<reference evidence="14" key="1">
    <citation type="journal article" date="2020" name="bioRxiv">
        <title>A rank-normalized archaeal taxonomy based on genome phylogeny resolves widespread incomplete and uneven classifications.</title>
        <authorList>
            <person name="Rinke C."/>
            <person name="Chuvochina M."/>
            <person name="Mussig A.J."/>
            <person name="Chaumeil P.-A."/>
            <person name="Waite D.W."/>
            <person name="Whitman W.B."/>
            <person name="Parks D.H."/>
            <person name="Hugenholtz P."/>
        </authorList>
    </citation>
    <scope>NUCLEOTIDE SEQUENCE</scope>
    <source>
        <strain evidence="14">UBA8853</strain>
    </source>
</reference>
<keyword evidence="11 12" id="KW-0030">Aminoacyl-tRNA synthetase</keyword>
<dbReference type="GO" id="GO:0000287">
    <property type="term" value="F:magnesium ion binding"/>
    <property type="evidence" value="ECO:0007669"/>
    <property type="project" value="InterPro"/>
</dbReference>
<dbReference type="NCBIfam" id="TIGR00471">
    <property type="entry name" value="pheT_arch"/>
    <property type="match status" value="1"/>
</dbReference>
<dbReference type="GO" id="GO:0009328">
    <property type="term" value="C:phenylalanine-tRNA ligase complex"/>
    <property type="evidence" value="ECO:0007669"/>
    <property type="project" value="TreeGrafter"/>
</dbReference>
<dbReference type="EMBL" id="DUJS01000002">
    <property type="protein sequence ID" value="HII69952.1"/>
    <property type="molecule type" value="Genomic_DNA"/>
</dbReference>
<evidence type="ECO:0000256" key="5">
    <source>
        <dbReference type="ARBA" id="ARBA00022598"/>
    </source>
</evidence>
<protein>
    <recommendedName>
        <fullName evidence="12">Phenylalanine--tRNA ligase beta subunit</fullName>
        <ecNumber evidence="12">6.1.1.20</ecNumber>
    </recommendedName>
    <alternativeName>
        <fullName evidence="12">Phenylalanyl-tRNA synthetase beta subunit</fullName>
        <shortName evidence="12">PheRS</shortName>
    </alternativeName>
</protein>
<evidence type="ECO:0000313" key="14">
    <source>
        <dbReference type="EMBL" id="HII69952.1"/>
    </source>
</evidence>
<comment type="subcellular location">
    <subcellularLocation>
        <location evidence="2 12">Cytoplasm</location>
    </subcellularLocation>
</comment>
<dbReference type="SMART" id="SM00874">
    <property type="entry name" value="B5"/>
    <property type="match status" value="1"/>
</dbReference>
<dbReference type="SUPFAM" id="SSF55681">
    <property type="entry name" value="Class II aaRS and biotin synthetases"/>
    <property type="match status" value="1"/>
</dbReference>
<evidence type="ECO:0000256" key="8">
    <source>
        <dbReference type="ARBA" id="ARBA00022840"/>
    </source>
</evidence>
<feature type="binding site" evidence="12">
    <location>
        <position position="370"/>
    </location>
    <ligand>
        <name>Mg(2+)</name>
        <dbReference type="ChEBI" id="CHEBI:18420"/>
        <note>shared with alpha subunit</note>
    </ligand>
</feature>
<keyword evidence="4 12" id="KW-0963">Cytoplasm</keyword>
<evidence type="ECO:0000256" key="12">
    <source>
        <dbReference type="HAMAP-Rule" id="MF_00284"/>
    </source>
</evidence>
<evidence type="ECO:0000256" key="4">
    <source>
        <dbReference type="ARBA" id="ARBA00022490"/>
    </source>
</evidence>
<dbReference type="InterPro" id="IPR005147">
    <property type="entry name" value="tRNA_synthase_B5-dom"/>
</dbReference>
<evidence type="ECO:0000256" key="3">
    <source>
        <dbReference type="ARBA" id="ARBA00007438"/>
    </source>
</evidence>
<accession>A0A832WM70</accession>
<gene>
    <name evidence="12" type="primary">pheT</name>
    <name evidence="14" type="ORF">HA336_01800</name>
</gene>
<keyword evidence="9 12" id="KW-0460">Magnesium</keyword>
<evidence type="ECO:0000256" key="1">
    <source>
        <dbReference type="ARBA" id="ARBA00001946"/>
    </source>
</evidence>
<dbReference type="InterPro" id="IPR005146">
    <property type="entry name" value="B3/B4_tRNA-bd"/>
</dbReference>
<comment type="subunit">
    <text evidence="12">Tetramer of two alpha and two beta subunits.</text>
</comment>
<keyword evidence="10 12" id="KW-0648">Protein biosynthesis</keyword>
<evidence type="ECO:0000256" key="6">
    <source>
        <dbReference type="ARBA" id="ARBA00022723"/>
    </source>
</evidence>
<dbReference type="OMA" id="FPGRCAN"/>
<dbReference type="InterPro" id="IPR009061">
    <property type="entry name" value="DNA-bd_dom_put_sf"/>
</dbReference>
<evidence type="ECO:0000259" key="13">
    <source>
        <dbReference type="PROSITE" id="PS51483"/>
    </source>
</evidence>
<evidence type="ECO:0000256" key="7">
    <source>
        <dbReference type="ARBA" id="ARBA00022741"/>
    </source>
</evidence>
<feature type="domain" description="B5" evidence="13">
    <location>
        <begin position="276"/>
        <end position="382"/>
    </location>
</feature>
<evidence type="ECO:0000313" key="15">
    <source>
        <dbReference type="Proteomes" id="UP000619545"/>
    </source>
</evidence>
<keyword evidence="8 12" id="KW-0067">ATP-binding</keyword>